<gene>
    <name evidence="1" type="ORF">Patl1_34644</name>
</gene>
<evidence type="ECO:0000313" key="1">
    <source>
        <dbReference type="EMBL" id="KAJ0075332.1"/>
    </source>
</evidence>
<evidence type="ECO:0000313" key="2">
    <source>
        <dbReference type="Proteomes" id="UP001164250"/>
    </source>
</evidence>
<comment type="caution">
    <text evidence="1">The sequence shown here is derived from an EMBL/GenBank/DDBJ whole genome shotgun (WGS) entry which is preliminary data.</text>
</comment>
<keyword evidence="2" id="KW-1185">Reference proteome</keyword>
<organism evidence="1 2">
    <name type="scientific">Pistacia atlantica</name>
    <dbReference type="NCBI Taxonomy" id="434234"/>
    <lineage>
        <taxon>Eukaryota</taxon>
        <taxon>Viridiplantae</taxon>
        <taxon>Streptophyta</taxon>
        <taxon>Embryophyta</taxon>
        <taxon>Tracheophyta</taxon>
        <taxon>Spermatophyta</taxon>
        <taxon>Magnoliopsida</taxon>
        <taxon>eudicotyledons</taxon>
        <taxon>Gunneridae</taxon>
        <taxon>Pentapetalae</taxon>
        <taxon>rosids</taxon>
        <taxon>malvids</taxon>
        <taxon>Sapindales</taxon>
        <taxon>Anacardiaceae</taxon>
        <taxon>Pistacia</taxon>
    </lineage>
</organism>
<name>A0ACC0ZTG1_9ROSI</name>
<protein>
    <submittedName>
        <fullName evidence="1">Uncharacterized protein</fullName>
    </submittedName>
</protein>
<reference evidence="2" key="1">
    <citation type="journal article" date="2023" name="G3 (Bethesda)">
        <title>Genome assembly and association tests identify interacting loci associated with vigor, precocity, and sex in interspecific pistachio rootstocks.</title>
        <authorList>
            <person name="Palmer W."/>
            <person name="Jacygrad E."/>
            <person name="Sagayaradj S."/>
            <person name="Cavanaugh K."/>
            <person name="Han R."/>
            <person name="Bertier L."/>
            <person name="Beede B."/>
            <person name="Kafkas S."/>
            <person name="Golino D."/>
            <person name="Preece J."/>
            <person name="Michelmore R."/>
        </authorList>
    </citation>
    <scope>NUCLEOTIDE SEQUENCE [LARGE SCALE GENOMIC DNA]</scope>
</reference>
<accession>A0ACC0ZTG1</accession>
<dbReference type="EMBL" id="CM047910">
    <property type="protein sequence ID" value="KAJ0075332.1"/>
    <property type="molecule type" value="Genomic_DNA"/>
</dbReference>
<proteinExistence type="predicted"/>
<dbReference type="Proteomes" id="UP001164250">
    <property type="component" value="Chromosome 15"/>
</dbReference>
<sequence length="548" mass="61144">MFSFRTNQSLLLLSTFLFISSTILFSLAHGLGIHGTIDEDEYGVFSWAMRRSVLDDNNVEHVEDNSTLILAADRTHRKDPLDDFNYYNGGWNISEKHYFSSVGFTAAPLFLTGAIWFVGFGLCLLVISLYHCCCQGRSYGYSRTAYAISLAFLILFTVSAIIGCAVLYTGQGKFHRSTTKTLEFVVNQSDTTVSNLRIVSDYLSAAKSIGVDQIHLPPTVQDSIDDVDKKINSSASNLEEETQKNSNDIQQILDAVRKTLIVIASVMLLLALLGFLLSVIGIQFLVYILVTLGWILVTGTFILCGIFLILHNVVGDTCVAMDQWVKNPTAHSALDDILPCVDNATAQEALSKTKEVTFQSVVVVNRFITNVSNINFPPRAEPVYYNQSGPLVPVLCNPFNSDKTDRQCATGEVDFTNAAQEWRKYICQVSANGICTTVGRLTPVFYDQMMTTVNVSYALYHYGPFLVQLGDCTFVRETFSGITEHHCPGLERYSKLIYVGLVMVSAAVMLSLIFWVLYARERRHRKHTKELIAAKSDQDVLEEEKVMQ</sequence>